<evidence type="ECO:0000313" key="3">
    <source>
        <dbReference type="Proteomes" id="UP001059597"/>
    </source>
</evidence>
<dbReference type="EMBL" id="AP026073">
    <property type="protein sequence ID" value="BDM70965.1"/>
    <property type="molecule type" value="Genomic_DNA"/>
</dbReference>
<proteinExistence type="predicted"/>
<organism evidence="2 3">
    <name type="scientific">Streptomyces nigrescens</name>
    <dbReference type="NCBI Taxonomy" id="1920"/>
    <lineage>
        <taxon>Bacteria</taxon>
        <taxon>Bacillati</taxon>
        <taxon>Actinomycetota</taxon>
        <taxon>Actinomycetes</taxon>
        <taxon>Kitasatosporales</taxon>
        <taxon>Streptomycetaceae</taxon>
        <taxon>Streptomyces</taxon>
    </lineage>
</organism>
<accession>A0ABM7ZX91</accession>
<feature type="region of interest" description="Disordered" evidence="1">
    <location>
        <begin position="25"/>
        <end position="142"/>
    </location>
</feature>
<feature type="compositionally biased region" description="Low complexity" evidence="1">
    <location>
        <begin position="93"/>
        <end position="137"/>
    </location>
</feature>
<protein>
    <submittedName>
        <fullName evidence="2">Uncharacterized protein</fullName>
    </submittedName>
</protein>
<feature type="compositionally biased region" description="Basic and acidic residues" evidence="1">
    <location>
        <begin position="29"/>
        <end position="40"/>
    </location>
</feature>
<evidence type="ECO:0000256" key="1">
    <source>
        <dbReference type="SAM" id="MobiDB-lite"/>
    </source>
</evidence>
<dbReference type="Proteomes" id="UP001059597">
    <property type="component" value="Chromosome"/>
</dbReference>
<evidence type="ECO:0000313" key="2">
    <source>
        <dbReference type="EMBL" id="BDM70965.1"/>
    </source>
</evidence>
<feature type="compositionally biased region" description="Polar residues" evidence="1">
    <location>
        <begin position="75"/>
        <end position="90"/>
    </location>
</feature>
<gene>
    <name evidence="2" type="ORF">HEK616_44520</name>
</gene>
<reference evidence="2" key="1">
    <citation type="submission" date="2022-06" db="EMBL/GenBank/DDBJ databases">
        <title>Complete genome sequence of Streptomyces nigrescens HEK616.</title>
        <authorList>
            <person name="Asamizu S."/>
            <person name="Onaka H."/>
        </authorList>
    </citation>
    <scope>NUCLEOTIDE SEQUENCE</scope>
    <source>
        <strain evidence="2">HEK616</strain>
    </source>
</reference>
<name>A0ABM7ZX91_STRNI</name>
<keyword evidence="3" id="KW-1185">Reference proteome</keyword>
<sequence>MQPTAVAATATARFVAIEIALDIVSSFPRGRDEPEHPRHSDRQKRRAERPPRWPFPARQTPGDAGKSPRPAPAHGTSTGDARARPTTSPTRAGDVVPGPVGDVPNPLGDVVPDPAGDVVPDPIREVPGPTGGVPNPTDDVPKLTGDVLKVWFG</sequence>